<evidence type="ECO:0000313" key="1">
    <source>
        <dbReference type="EMBL" id="KAJ3549712.1"/>
    </source>
</evidence>
<name>A0ACC1T017_9HYPO</name>
<proteinExistence type="predicted"/>
<dbReference type="Proteomes" id="UP001148629">
    <property type="component" value="Unassembled WGS sequence"/>
</dbReference>
<evidence type="ECO:0000313" key="2">
    <source>
        <dbReference type="Proteomes" id="UP001148629"/>
    </source>
</evidence>
<protein>
    <submittedName>
        <fullName evidence="1">Uncharacterized protein</fullName>
    </submittedName>
</protein>
<gene>
    <name evidence="1" type="ORF">NM208_g351</name>
</gene>
<sequence length="270" mass="29686">MKSRKIVGSIAYIFWLVAVVIYALSVFGFQKFDDWYVVSLSKNSTGTQMNLGYWGLCVTEPGNTDNSSCTLIGNFKFDNNKTNDELVDDLIDEMDLEPKPTGQYIDDLGTLVEMAKIIRNIGLDGYDLVAGFVLTLVGGIVMAVALFLFSKKPKVTTLIWIFACLCMGFGLGTAGIAFISTDRVLKLLLKTSGPLRVSSGSLTIGKGKTLYACLLTAVVMNGIVILFMSLIAYLGAGPSQKRVPHNYPHKPPKASRFRFTKKMKPRRGKR</sequence>
<dbReference type="EMBL" id="JANRMS010000016">
    <property type="protein sequence ID" value="KAJ3549712.1"/>
    <property type="molecule type" value="Genomic_DNA"/>
</dbReference>
<accession>A0ACC1T017</accession>
<keyword evidence="2" id="KW-1185">Reference proteome</keyword>
<reference evidence="1" key="1">
    <citation type="submission" date="2022-08" db="EMBL/GenBank/DDBJ databases">
        <title>Genome Sequence of Fusarium decemcellulare.</title>
        <authorList>
            <person name="Buettner E."/>
        </authorList>
    </citation>
    <scope>NUCLEOTIDE SEQUENCE</scope>
    <source>
        <strain evidence="1">Babe19</strain>
    </source>
</reference>
<comment type="caution">
    <text evidence="1">The sequence shown here is derived from an EMBL/GenBank/DDBJ whole genome shotgun (WGS) entry which is preliminary data.</text>
</comment>
<organism evidence="1 2">
    <name type="scientific">Fusarium decemcellulare</name>
    <dbReference type="NCBI Taxonomy" id="57161"/>
    <lineage>
        <taxon>Eukaryota</taxon>
        <taxon>Fungi</taxon>
        <taxon>Dikarya</taxon>
        <taxon>Ascomycota</taxon>
        <taxon>Pezizomycotina</taxon>
        <taxon>Sordariomycetes</taxon>
        <taxon>Hypocreomycetidae</taxon>
        <taxon>Hypocreales</taxon>
        <taxon>Nectriaceae</taxon>
        <taxon>Fusarium</taxon>
        <taxon>Fusarium decemcellulare species complex</taxon>
    </lineage>
</organism>